<dbReference type="PANTHER" id="PTHR23416">
    <property type="entry name" value="SIALIC ACID SYNTHASE-RELATED"/>
    <property type="match status" value="1"/>
</dbReference>
<dbReference type="GO" id="GO:0008374">
    <property type="term" value="F:O-acyltransferase activity"/>
    <property type="evidence" value="ECO:0007669"/>
    <property type="project" value="TreeGrafter"/>
</dbReference>
<accession>A0AB37CPP7</accession>
<reference evidence="4 5" key="1">
    <citation type="submission" date="2019-06" db="EMBL/GenBank/DDBJ databases">
        <title>Complete genome sequence of Streptococcus salivarius LAB813.</title>
        <authorList>
            <person name="Levesque C.M."/>
            <person name="Gong S.-G."/>
            <person name="Dufour D."/>
            <person name="Barbour A."/>
        </authorList>
    </citation>
    <scope>NUCLEOTIDE SEQUENCE [LARGE SCALE GENOMIC DNA]</scope>
    <source>
        <strain evidence="4 5">LAB813</strain>
    </source>
</reference>
<dbReference type="InterPro" id="IPR051159">
    <property type="entry name" value="Hexapeptide_acetyltransf"/>
</dbReference>
<comment type="similarity">
    <text evidence="1">Belongs to the transferase hexapeptide repeat family.</text>
</comment>
<dbReference type="InterPro" id="IPR001451">
    <property type="entry name" value="Hexapep"/>
</dbReference>
<evidence type="ECO:0000256" key="2">
    <source>
        <dbReference type="ARBA" id="ARBA00022679"/>
    </source>
</evidence>
<keyword evidence="3" id="KW-0677">Repeat</keyword>
<keyword evidence="2" id="KW-0808">Transferase</keyword>
<dbReference type="PANTHER" id="PTHR23416:SF23">
    <property type="entry name" value="ACETYLTRANSFERASE C18B11.09C-RELATED"/>
    <property type="match status" value="1"/>
</dbReference>
<dbReference type="EMBL" id="CP040804">
    <property type="protein sequence ID" value="QEM33048.1"/>
    <property type="molecule type" value="Genomic_DNA"/>
</dbReference>
<evidence type="ECO:0000313" key="4">
    <source>
        <dbReference type="EMBL" id="QEM33048.1"/>
    </source>
</evidence>
<gene>
    <name evidence="4" type="ORF">FHI56_09195</name>
</gene>
<dbReference type="Pfam" id="PF00132">
    <property type="entry name" value="Hexapep"/>
    <property type="match status" value="1"/>
</dbReference>
<dbReference type="InterPro" id="IPR018357">
    <property type="entry name" value="Hexapep_transf_CS"/>
</dbReference>
<protein>
    <submittedName>
        <fullName evidence="4">CatB-related O-acetyltransferase</fullName>
    </submittedName>
</protein>
<dbReference type="Gene3D" id="2.160.10.10">
    <property type="entry name" value="Hexapeptide repeat proteins"/>
    <property type="match status" value="1"/>
</dbReference>
<dbReference type="AlphaFoldDB" id="A0AB37CPP7"/>
<sequence length="295" mass="34021">MEEKIEVMNVSGRFCVFSHKDRQHQRFFQLLPDGSIRDIDSPGHDNERFWDFQNNQICLYSNQRQLTATFDCCYEEEGHSYWEGWHQHSIPLELRLYDMKSDLFDFKTKFTSRFLIDYGALSVGPHTYGIPFLVDYDHGGKVIIGDYCSIGQNVYFVTANHNLELVTTYPFKSLERFYSDKTLDIEDDHTLQSPTRVGNDVWIGNNVQIMAGVTIGDGAVIAAGSVVTKDVSPYAIVGGNPAKLIRYRIADANDRFNMQKISWWDWPEHVISERLDKIMSKDISAFIAEYLPEDD</sequence>
<organism evidence="4 5">
    <name type="scientific">Streptococcus salivarius</name>
    <dbReference type="NCBI Taxonomy" id="1304"/>
    <lineage>
        <taxon>Bacteria</taxon>
        <taxon>Bacillati</taxon>
        <taxon>Bacillota</taxon>
        <taxon>Bacilli</taxon>
        <taxon>Lactobacillales</taxon>
        <taxon>Streptococcaceae</taxon>
        <taxon>Streptococcus</taxon>
    </lineage>
</organism>
<dbReference type="SUPFAM" id="SSF51161">
    <property type="entry name" value="Trimeric LpxA-like enzymes"/>
    <property type="match status" value="1"/>
</dbReference>
<evidence type="ECO:0000313" key="5">
    <source>
        <dbReference type="Proteomes" id="UP000322622"/>
    </source>
</evidence>
<dbReference type="InterPro" id="IPR011004">
    <property type="entry name" value="Trimer_LpxA-like_sf"/>
</dbReference>
<dbReference type="CDD" id="cd03349">
    <property type="entry name" value="LbH_XAT"/>
    <property type="match status" value="1"/>
</dbReference>
<dbReference type="GO" id="GO:0005829">
    <property type="term" value="C:cytosol"/>
    <property type="evidence" value="ECO:0007669"/>
    <property type="project" value="TreeGrafter"/>
</dbReference>
<evidence type="ECO:0000256" key="1">
    <source>
        <dbReference type="ARBA" id="ARBA00007274"/>
    </source>
</evidence>
<evidence type="ECO:0000256" key="3">
    <source>
        <dbReference type="ARBA" id="ARBA00022737"/>
    </source>
</evidence>
<name>A0AB37CPP7_STRSL</name>
<dbReference type="Proteomes" id="UP000322622">
    <property type="component" value="Chromosome"/>
</dbReference>
<dbReference type="PROSITE" id="PS00101">
    <property type="entry name" value="HEXAPEP_TRANSFERASES"/>
    <property type="match status" value="1"/>
</dbReference>
<proteinExistence type="inferred from homology"/>